<dbReference type="GO" id="GO:0005524">
    <property type="term" value="F:ATP binding"/>
    <property type="evidence" value="ECO:0007669"/>
    <property type="project" value="UniProtKB-UniRule"/>
</dbReference>
<feature type="binding site" evidence="11 12">
    <location>
        <position position="57"/>
    </location>
    <ligand>
        <name>ATP</name>
        <dbReference type="ChEBI" id="CHEBI:30616"/>
    </ligand>
</feature>
<comment type="function">
    <text evidence="11">Major role in the synthesis of nucleoside triphosphates other than ATP. The ATP gamma phosphate is transferred to the NDP beta phosphate via a ping-pong mechanism, using a phosphorylated active-site intermediate.</text>
</comment>
<sequence length="147" mass="16635">MERTFLMIKPDGVQRGLVGRIISRLEDKGFTLVACKFVQVTIEQAEFHYNEHVGKDFFPNLVRMITSGPVLAMVWEGDDIITLSRILIGKTNVREAQPGTIRGDFAAHTPNNLIHGSDSVESSTREIRNFFDSNELVNYDKGLKPWI</sequence>
<dbReference type="GO" id="GO:0006228">
    <property type="term" value="P:UTP biosynthetic process"/>
    <property type="evidence" value="ECO:0007669"/>
    <property type="project" value="UniProtKB-UniRule"/>
</dbReference>
<dbReference type="KEGG" id="pcx:LPB68_03535"/>
<keyword evidence="5 11" id="KW-0547">Nucleotide-binding</keyword>
<dbReference type="GO" id="GO:0006241">
    <property type="term" value="P:CTP biosynthetic process"/>
    <property type="evidence" value="ECO:0007669"/>
    <property type="project" value="UniProtKB-UniRule"/>
</dbReference>
<evidence type="ECO:0000256" key="12">
    <source>
        <dbReference type="PROSITE-ProRule" id="PRU00706"/>
    </source>
</evidence>
<accession>A0A162KV83</accession>
<feature type="binding site" evidence="11 12">
    <location>
        <position position="91"/>
    </location>
    <ligand>
        <name>ATP</name>
        <dbReference type="ChEBI" id="CHEBI:30616"/>
    </ligand>
</feature>
<dbReference type="OrthoDB" id="9801161at2"/>
<dbReference type="Proteomes" id="UP000077134">
    <property type="component" value="Unassembled WGS sequence"/>
</dbReference>
<dbReference type="PANTHER" id="PTHR11349">
    <property type="entry name" value="NUCLEOSIDE DIPHOSPHATE KINASE"/>
    <property type="match status" value="1"/>
</dbReference>
<dbReference type="Pfam" id="PF00334">
    <property type="entry name" value="NDK"/>
    <property type="match status" value="1"/>
</dbReference>
<dbReference type="GO" id="GO:0005737">
    <property type="term" value="C:cytoplasm"/>
    <property type="evidence" value="ECO:0007669"/>
    <property type="project" value="UniProtKB-SubCell"/>
</dbReference>
<keyword evidence="17" id="KW-1185">Reference proteome</keyword>
<evidence type="ECO:0000256" key="8">
    <source>
        <dbReference type="ARBA" id="ARBA00023080"/>
    </source>
</evidence>
<feature type="domain" description="Nucleoside diphosphate kinase-like" evidence="15">
    <location>
        <begin position="1"/>
        <end position="138"/>
    </location>
</feature>
<dbReference type="Gene3D" id="3.30.70.141">
    <property type="entry name" value="Nucleoside diphosphate kinase-like domain"/>
    <property type="match status" value="1"/>
</dbReference>
<protein>
    <recommendedName>
        <fullName evidence="11 14">Nucleoside diphosphate kinase</fullName>
        <shortName evidence="11">NDK</shortName>
        <shortName evidence="11">NDP kinase</shortName>
        <ecNumber evidence="11 14">2.7.4.6</ecNumber>
    </recommendedName>
    <alternativeName>
        <fullName evidence="11">Nucleoside-2-P kinase</fullName>
    </alternativeName>
</protein>
<dbReference type="GO" id="GO:0046872">
    <property type="term" value="F:metal ion binding"/>
    <property type="evidence" value="ECO:0007669"/>
    <property type="project" value="UniProtKB-KW"/>
</dbReference>
<comment type="cofactor">
    <cofactor evidence="1 11">
        <name>Mg(2+)</name>
        <dbReference type="ChEBI" id="CHEBI:18420"/>
    </cofactor>
</comment>
<comment type="subcellular location">
    <subcellularLocation>
        <location evidence="11">Cytoplasm</location>
    </subcellularLocation>
</comment>
<feature type="active site" description="Pros-phosphohistidine intermediate" evidence="11 12">
    <location>
        <position position="115"/>
    </location>
</feature>
<evidence type="ECO:0000313" key="17">
    <source>
        <dbReference type="Proteomes" id="UP000077134"/>
    </source>
</evidence>
<dbReference type="FunFam" id="3.30.70.141:FF:000002">
    <property type="entry name" value="Nucleoside diphosphate kinase"/>
    <property type="match status" value="1"/>
</dbReference>
<keyword evidence="7 11" id="KW-0067">ATP-binding</keyword>
<keyword evidence="4 11" id="KW-0808">Transferase</keyword>
<gene>
    <name evidence="11" type="primary">ndk</name>
    <name evidence="16" type="ORF">PNBC_10425</name>
</gene>
<evidence type="ECO:0000256" key="1">
    <source>
        <dbReference type="ARBA" id="ARBA00001946"/>
    </source>
</evidence>
<dbReference type="EMBL" id="LSFN01000014">
    <property type="protein sequence ID" value="OAB74473.1"/>
    <property type="molecule type" value="Genomic_DNA"/>
</dbReference>
<evidence type="ECO:0000256" key="14">
    <source>
        <dbReference type="RuleBase" id="RU004013"/>
    </source>
</evidence>
<dbReference type="InterPro" id="IPR001564">
    <property type="entry name" value="Nucleoside_diP_kinase"/>
</dbReference>
<dbReference type="SUPFAM" id="SSF54919">
    <property type="entry name" value="Nucleoside diphosphate kinase, NDK"/>
    <property type="match status" value="1"/>
</dbReference>
<comment type="similarity">
    <text evidence="2 11 12 13">Belongs to the NDK family.</text>
</comment>
<dbReference type="AlphaFoldDB" id="A0A162KV83"/>
<evidence type="ECO:0000256" key="4">
    <source>
        <dbReference type="ARBA" id="ARBA00022679"/>
    </source>
</evidence>
<dbReference type="RefSeq" id="WP_068657813.1">
    <property type="nucleotide sequence ID" value="NZ_CP017770.1"/>
</dbReference>
<comment type="catalytic activity">
    <reaction evidence="11 14">
        <text>a 2'-deoxyribonucleoside 5'-diphosphate + ATP = a 2'-deoxyribonucleoside 5'-triphosphate + ADP</text>
        <dbReference type="Rhea" id="RHEA:44640"/>
        <dbReference type="ChEBI" id="CHEBI:30616"/>
        <dbReference type="ChEBI" id="CHEBI:61560"/>
        <dbReference type="ChEBI" id="CHEBI:73316"/>
        <dbReference type="ChEBI" id="CHEBI:456216"/>
        <dbReference type="EC" id="2.7.4.6"/>
    </reaction>
</comment>
<dbReference type="PRINTS" id="PR01243">
    <property type="entry name" value="NUCDPKINASE"/>
</dbReference>
<dbReference type="NCBIfam" id="NF001908">
    <property type="entry name" value="PRK00668.1"/>
    <property type="match status" value="1"/>
</dbReference>
<evidence type="ECO:0000256" key="3">
    <source>
        <dbReference type="ARBA" id="ARBA00022553"/>
    </source>
</evidence>
<evidence type="ECO:0000256" key="13">
    <source>
        <dbReference type="RuleBase" id="RU004011"/>
    </source>
</evidence>
<dbReference type="GO" id="GO:0004550">
    <property type="term" value="F:nucleoside diphosphate kinase activity"/>
    <property type="evidence" value="ECO:0007669"/>
    <property type="project" value="UniProtKB-UniRule"/>
</dbReference>
<evidence type="ECO:0000256" key="11">
    <source>
        <dbReference type="HAMAP-Rule" id="MF_00451"/>
    </source>
</evidence>
<evidence type="ECO:0000256" key="10">
    <source>
        <dbReference type="ARBA" id="ARBA00047945"/>
    </source>
</evidence>
<feature type="binding site" evidence="11 12">
    <location>
        <position position="9"/>
    </location>
    <ligand>
        <name>ATP</name>
        <dbReference type="ChEBI" id="CHEBI:30616"/>
    </ligand>
</feature>
<reference evidence="16 17" key="1">
    <citation type="submission" date="2016-02" db="EMBL/GenBank/DDBJ databases">
        <title>Paenibacillus sp. LPB0068, isolated from Crassostrea gigas.</title>
        <authorList>
            <person name="Shin S.-K."/>
            <person name="Yi H."/>
        </authorList>
    </citation>
    <scope>NUCLEOTIDE SEQUENCE [LARGE SCALE GENOMIC DNA]</scope>
    <source>
        <strain evidence="16 17">LPB0068</strain>
    </source>
</reference>
<organism evidence="16 17">
    <name type="scientific">Paenibacillus crassostreae</name>
    <dbReference type="NCBI Taxonomy" id="1763538"/>
    <lineage>
        <taxon>Bacteria</taxon>
        <taxon>Bacillati</taxon>
        <taxon>Bacillota</taxon>
        <taxon>Bacilli</taxon>
        <taxon>Bacillales</taxon>
        <taxon>Paenibacillaceae</taxon>
        <taxon>Paenibacillus</taxon>
    </lineage>
</organism>
<dbReference type="HAMAP" id="MF_00451">
    <property type="entry name" value="NDP_kinase"/>
    <property type="match status" value="1"/>
</dbReference>
<keyword evidence="11" id="KW-0479">Metal-binding</keyword>
<evidence type="ECO:0000259" key="15">
    <source>
        <dbReference type="SMART" id="SM00562"/>
    </source>
</evidence>
<keyword evidence="11" id="KW-0460">Magnesium</keyword>
<keyword evidence="6 11" id="KW-0418">Kinase</keyword>
<feature type="binding site" evidence="11 12">
    <location>
        <position position="102"/>
    </location>
    <ligand>
        <name>ATP</name>
        <dbReference type="ChEBI" id="CHEBI:30616"/>
    </ligand>
</feature>
<comment type="subunit">
    <text evidence="11">Homotetramer.</text>
</comment>
<keyword evidence="8 11" id="KW-0546">Nucleotide metabolism</keyword>
<dbReference type="InterPro" id="IPR034907">
    <property type="entry name" value="NDK-like_dom"/>
</dbReference>
<evidence type="ECO:0000256" key="5">
    <source>
        <dbReference type="ARBA" id="ARBA00022741"/>
    </source>
</evidence>
<dbReference type="GO" id="GO:0006183">
    <property type="term" value="P:GTP biosynthetic process"/>
    <property type="evidence" value="ECO:0007669"/>
    <property type="project" value="UniProtKB-UniRule"/>
</dbReference>
<keyword evidence="3 11" id="KW-0597">Phosphoprotein</keyword>
<dbReference type="InterPro" id="IPR036850">
    <property type="entry name" value="NDK-like_dom_sf"/>
</dbReference>
<dbReference type="STRING" id="1763538.LPB68_03535"/>
<proteinExistence type="inferred from homology"/>
<evidence type="ECO:0000256" key="2">
    <source>
        <dbReference type="ARBA" id="ARBA00008142"/>
    </source>
</evidence>
<comment type="caution">
    <text evidence="16">The sequence shown here is derived from an EMBL/GenBank/DDBJ whole genome shotgun (WGS) entry which is preliminary data.</text>
</comment>
<dbReference type="PROSITE" id="PS51374">
    <property type="entry name" value="NDPK_LIKE"/>
    <property type="match status" value="1"/>
</dbReference>
<evidence type="ECO:0000313" key="16">
    <source>
        <dbReference type="EMBL" id="OAB74473.1"/>
    </source>
</evidence>
<name>A0A162KV83_9BACL</name>
<evidence type="ECO:0000256" key="7">
    <source>
        <dbReference type="ARBA" id="ARBA00022840"/>
    </source>
</evidence>
<comment type="catalytic activity">
    <reaction evidence="11">
        <text>a ribonucleoside 5'-diphosphate + ATP = a ribonucleoside 5'-triphosphate + ADP</text>
        <dbReference type="Rhea" id="RHEA:18113"/>
        <dbReference type="ChEBI" id="CHEBI:30616"/>
        <dbReference type="ChEBI" id="CHEBI:57930"/>
        <dbReference type="ChEBI" id="CHEBI:61557"/>
        <dbReference type="ChEBI" id="CHEBI:456216"/>
        <dbReference type="EC" id="2.7.4.6"/>
    </reaction>
</comment>
<dbReference type="SMART" id="SM00562">
    <property type="entry name" value="NDK"/>
    <property type="match status" value="1"/>
</dbReference>
<dbReference type="EC" id="2.7.4.6" evidence="11 14"/>
<keyword evidence="11" id="KW-0963">Cytoplasm</keyword>
<comment type="function">
    <text evidence="9">(Microbial infection) Catalyzes the phosphorylation of dZDP to dZTP, when the bacterium is infected by a phage that produces the substrate for the synthesis of dZTP (2- amino-2'-deoxyadenosine 5'-triphosphate), which is then used by the phage as a DNA polymerase substrate.</text>
</comment>
<dbReference type="PROSITE" id="PS00469">
    <property type="entry name" value="NDPK"/>
    <property type="match status" value="1"/>
</dbReference>
<comment type="catalytic activity">
    <reaction evidence="10">
        <text>dZDP + ATP = dZTP + ADP</text>
        <dbReference type="Rhea" id="RHEA:67644"/>
        <dbReference type="ChEBI" id="CHEBI:30616"/>
        <dbReference type="ChEBI" id="CHEBI:172929"/>
        <dbReference type="ChEBI" id="CHEBI:172931"/>
        <dbReference type="ChEBI" id="CHEBI:456216"/>
    </reaction>
</comment>
<feature type="binding site" evidence="11 12">
    <location>
        <position position="112"/>
    </location>
    <ligand>
        <name>ATP</name>
        <dbReference type="ChEBI" id="CHEBI:30616"/>
    </ligand>
</feature>
<evidence type="ECO:0000256" key="9">
    <source>
        <dbReference type="ARBA" id="ARBA00024802"/>
    </source>
</evidence>
<dbReference type="CDD" id="cd04413">
    <property type="entry name" value="NDPk_I"/>
    <property type="match status" value="1"/>
</dbReference>
<feature type="binding site" evidence="11 12">
    <location>
        <position position="85"/>
    </location>
    <ligand>
        <name>ATP</name>
        <dbReference type="ChEBI" id="CHEBI:30616"/>
    </ligand>
</feature>
<evidence type="ECO:0000256" key="6">
    <source>
        <dbReference type="ARBA" id="ARBA00022777"/>
    </source>
</evidence>
<dbReference type="InterPro" id="IPR023005">
    <property type="entry name" value="Nucleoside_diP_kinase_AS"/>
</dbReference>